<evidence type="ECO:0000256" key="4">
    <source>
        <dbReference type="ARBA" id="ARBA00022989"/>
    </source>
</evidence>
<proteinExistence type="inferred from homology"/>
<evidence type="ECO:0000256" key="2">
    <source>
        <dbReference type="ARBA" id="ARBA00009399"/>
    </source>
</evidence>
<gene>
    <name evidence="8" type="ORF">KSZ_71120</name>
</gene>
<dbReference type="Pfam" id="PF04138">
    <property type="entry name" value="GtrA_DPMS_TM"/>
    <property type="match status" value="1"/>
</dbReference>
<dbReference type="EMBL" id="BNJJ01000031">
    <property type="protein sequence ID" value="GHO89106.1"/>
    <property type="molecule type" value="Genomic_DNA"/>
</dbReference>
<reference evidence="8 9" key="1">
    <citation type="journal article" date="2021" name="Int. J. Syst. Evol. Microbiol.">
        <title>Reticulibacter mediterranei gen. nov., sp. nov., within the new family Reticulibacteraceae fam. nov., and Ktedonospora formicarum gen. nov., sp. nov., Ktedonobacter robiniae sp. nov., Dictyobacter formicarum sp. nov. and Dictyobacter arantiisoli sp. nov., belonging to the class Ktedonobacteria.</title>
        <authorList>
            <person name="Yabe S."/>
            <person name="Zheng Y."/>
            <person name="Wang C.M."/>
            <person name="Sakai Y."/>
            <person name="Abe K."/>
            <person name="Yokota A."/>
            <person name="Donadio S."/>
            <person name="Cavaletti L."/>
            <person name="Monciardini P."/>
        </authorList>
    </citation>
    <scope>NUCLEOTIDE SEQUENCE [LARGE SCALE GENOMIC DNA]</scope>
    <source>
        <strain evidence="8 9">SOSP1-9</strain>
    </source>
</reference>
<feature type="transmembrane region" description="Helical" evidence="6">
    <location>
        <begin position="151"/>
        <end position="172"/>
    </location>
</feature>
<dbReference type="PANTHER" id="PTHR38459">
    <property type="entry name" value="PROPHAGE BACTOPRENOL-LINKED GLUCOSE TRANSLOCASE HOMOLOG"/>
    <property type="match status" value="1"/>
</dbReference>
<comment type="similarity">
    <text evidence="2">Belongs to the GtrA family.</text>
</comment>
<dbReference type="InterPro" id="IPR007267">
    <property type="entry name" value="GtrA_DPMS_TM"/>
</dbReference>
<feature type="transmembrane region" description="Helical" evidence="6">
    <location>
        <begin position="110"/>
        <end position="130"/>
    </location>
</feature>
<feature type="transmembrane region" description="Helical" evidence="6">
    <location>
        <begin position="178"/>
        <end position="198"/>
    </location>
</feature>
<dbReference type="RefSeq" id="WP_201366640.1">
    <property type="nucleotide sequence ID" value="NZ_BNJJ01000031.1"/>
</dbReference>
<keyword evidence="4 6" id="KW-1133">Transmembrane helix</keyword>
<dbReference type="PANTHER" id="PTHR38459:SF1">
    <property type="entry name" value="PROPHAGE BACTOPRENOL-LINKED GLUCOSE TRANSLOCASE HOMOLOG"/>
    <property type="match status" value="1"/>
</dbReference>
<comment type="subcellular location">
    <subcellularLocation>
        <location evidence="1">Membrane</location>
        <topology evidence="1">Multi-pass membrane protein</topology>
    </subcellularLocation>
</comment>
<accession>A0ABQ3VTP1</accession>
<dbReference type="Proteomes" id="UP000635565">
    <property type="component" value="Unassembled WGS sequence"/>
</dbReference>
<keyword evidence="3 6" id="KW-0812">Transmembrane</keyword>
<evidence type="ECO:0000313" key="8">
    <source>
        <dbReference type="EMBL" id="GHO89106.1"/>
    </source>
</evidence>
<feature type="domain" description="GtrA/DPMS transmembrane" evidence="7">
    <location>
        <begin position="81"/>
        <end position="203"/>
    </location>
</feature>
<evidence type="ECO:0000256" key="3">
    <source>
        <dbReference type="ARBA" id="ARBA00022692"/>
    </source>
</evidence>
<sequence>MDRSLVQGNLEEILEPNDLEEILEPSNDLEELVEGIVEQVTPARRGPSYHPTRWNTVNRVLDIIDDVSGGKADWVMRFVSYIFFGGTAAVVNLAMFAGMLYILPASMSDFWRTLVAGTVACEVSLIANFIPNDFFTFRHMPGRQRSWLARCGRFHLTSLVGSLLTILIQQFFSHVVHIMPMLAQAIALILVLFYNFSFHHLFTYRHKKAVVEKVAVTGPMKNL</sequence>
<evidence type="ECO:0000259" key="7">
    <source>
        <dbReference type="Pfam" id="PF04138"/>
    </source>
</evidence>
<evidence type="ECO:0000256" key="6">
    <source>
        <dbReference type="SAM" id="Phobius"/>
    </source>
</evidence>
<feature type="transmembrane region" description="Helical" evidence="6">
    <location>
        <begin position="78"/>
        <end position="104"/>
    </location>
</feature>
<keyword evidence="9" id="KW-1185">Reference proteome</keyword>
<evidence type="ECO:0000256" key="1">
    <source>
        <dbReference type="ARBA" id="ARBA00004141"/>
    </source>
</evidence>
<organism evidence="8 9">
    <name type="scientific">Dictyobacter formicarum</name>
    <dbReference type="NCBI Taxonomy" id="2778368"/>
    <lineage>
        <taxon>Bacteria</taxon>
        <taxon>Bacillati</taxon>
        <taxon>Chloroflexota</taxon>
        <taxon>Ktedonobacteria</taxon>
        <taxon>Ktedonobacterales</taxon>
        <taxon>Dictyobacteraceae</taxon>
        <taxon>Dictyobacter</taxon>
    </lineage>
</organism>
<name>A0ABQ3VTP1_9CHLR</name>
<evidence type="ECO:0000256" key="5">
    <source>
        <dbReference type="ARBA" id="ARBA00023136"/>
    </source>
</evidence>
<comment type="caution">
    <text evidence="8">The sequence shown here is derived from an EMBL/GenBank/DDBJ whole genome shotgun (WGS) entry which is preliminary data.</text>
</comment>
<evidence type="ECO:0000313" key="9">
    <source>
        <dbReference type="Proteomes" id="UP000635565"/>
    </source>
</evidence>
<dbReference type="InterPro" id="IPR051401">
    <property type="entry name" value="GtrA_CellWall_Glycosyl"/>
</dbReference>
<keyword evidence="5 6" id="KW-0472">Membrane</keyword>
<protein>
    <recommendedName>
        <fullName evidence="7">GtrA/DPMS transmembrane domain-containing protein</fullName>
    </recommendedName>
</protein>